<feature type="compositionally biased region" description="Low complexity" evidence="1">
    <location>
        <begin position="19"/>
        <end position="31"/>
    </location>
</feature>
<comment type="caution">
    <text evidence="2">The sequence shown here is derived from an EMBL/GenBank/DDBJ whole genome shotgun (WGS) entry which is preliminary data.</text>
</comment>
<dbReference type="OrthoDB" id="3643508at2759"/>
<dbReference type="Proteomes" id="UP000660729">
    <property type="component" value="Unassembled WGS sequence"/>
</dbReference>
<evidence type="ECO:0000313" key="2">
    <source>
        <dbReference type="EMBL" id="KAF7191033.1"/>
    </source>
</evidence>
<evidence type="ECO:0000256" key="1">
    <source>
        <dbReference type="SAM" id="MobiDB-lite"/>
    </source>
</evidence>
<name>A0A8H6RHK0_9PEZI</name>
<accession>A0A8H6RHK0</accession>
<protein>
    <submittedName>
        <fullName evidence="2">Uncharacterized protein</fullName>
    </submittedName>
</protein>
<organism evidence="2 3">
    <name type="scientific">Pseudocercospora fuligena</name>
    <dbReference type="NCBI Taxonomy" id="685502"/>
    <lineage>
        <taxon>Eukaryota</taxon>
        <taxon>Fungi</taxon>
        <taxon>Dikarya</taxon>
        <taxon>Ascomycota</taxon>
        <taxon>Pezizomycotina</taxon>
        <taxon>Dothideomycetes</taxon>
        <taxon>Dothideomycetidae</taxon>
        <taxon>Mycosphaerellales</taxon>
        <taxon>Mycosphaerellaceae</taxon>
        <taxon>Pseudocercospora</taxon>
    </lineage>
</organism>
<reference evidence="2" key="1">
    <citation type="submission" date="2020-04" db="EMBL/GenBank/DDBJ databases">
        <title>Draft genome resource of the tomato pathogen Pseudocercospora fuligena.</title>
        <authorList>
            <person name="Zaccaron A."/>
        </authorList>
    </citation>
    <scope>NUCLEOTIDE SEQUENCE</scope>
    <source>
        <strain evidence="2">PF001</strain>
    </source>
</reference>
<dbReference type="EMBL" id="JABCIY010000164">
    <property type="protein sequence ID" value="KAF7191033.1"/>
    <property type="molecule type" value="Genomic_DNA"/>
</dbReference>
<feature type="region of interest" description="Disordered" evidence="1">
    <location>
        <begin position="1"/>
        <end position="64"/>
    </location>
</feature>
<sequence length="277" mass="30496">MAEENASNESFGTSGGACGRRSNAAAATTTKAGEEEKGRGGLTPSSASSKEALSTPRRHGGSKAVANVFRSVLPTPVASAKKETAKKPRRERDFFTTTPRYHPPQPLMEASPTMLRDDFAAMFGDDAKVEATLIKKEPEVDSFGQIAHGSYARAKEEKAKRLEDFMKKQNRRKTAARKDDGARGRQQVQLKGDNWILFDVTRGYPPTLESEPPAIFTKYERFEPGNRKIVAYNVESFSVRLQATPPHFEGCEVQYTKAGPKLVKISKVKQKTETATP</sequence>
<dbReference type="AlphaFoldDB" id="A0A8H6RHK0"/>
<feature type="compositionally biased region" description="Polar residues" evidence="1">
    <location>
        <begin position="43"/>
        <end position="52"/>
    </location>
</feature>
<feature type="compositionally biased region" description="Polar residues" evidence="1">
    <location>
        <begin position="1"/>
        <end position="12"/>
    </location>
</feature>
<evidence type="ECO:0000313" key="3">
    <source>
        <dbReference type="Proteomes" id="UP000660729"/>
    </source>
</evidence>
<feature type="region of interest" description="Disordered" evidence="1">
    <location>
        <begin position="76"/>
        <end position="110"/>
    </location>
</feature>
<gene>
    <name evidence="2" type="ORF">HII31_07657</name>
</gene>
<feature type="compositionally biased region" description="Basic and acidic residues" evidence="1">
    <location>
        <begin position="80"/>
        <end position="94"/>
    </location>
</feature>
<keyword evidence="3" id="KW-1185">Reference proteome</keyword>
<proteinExistence type="predicted"/>